<gene>
    <name evidence="3" type="ORF">DY023_01685</name>
</gene>
<evidence type="ECO:0000313" key="4">
    <source>
        <dbReference type="Proteomes" id="UP000262172"/>
    </source>
</evidence>
<keyword evidence="4" id="KW-1185">Reference proteome</keyword>
<keyword evidence="2" id="KW-0472">Membrane</keyword>
<reference evidence="3 4" key="1">
    <citation type="submission" date="2018-08" db="EMBL/GenBank/DDBJ databases">
        <title>Isolation, diversity and antifungal activity of Actinobacteria from cow dung.</title>
        <authorList>
            <person name="Ling L."/>
        </authorList>
    </citation>
    <scope>NUCLEOTIDE SEQUENCE [LARGE SCALE GENOMIC DNA]</scope>
    <source>
        <strain evidence="3 4">NEAU-LLE</strain>
    </source>
</reference>
<evidence type="ECO:0000256" key="1">
    <source>
        <dbReference type="SAM" id="MobiDB-lite"/>
    </source>
</evidence>
<dbReference type="EMBL" id="QUAB01000013">
    <property type="protein sequence ID" value="REJ08003.1"/>
    <property type="molecule type" value="Genomic_DNA"/>
</dbReference>
<protein>
    <submittedName>
        <fullName evidence="3">Uncharacterized protein</fullName>
    </submittedName>
</protein>
<accession>A0A371NZ75</accession>
<evidence type="ECO:0000313" key="3">
    <source>
        <dbReference type="EMBL" id="REJ08003.1"/>
    </source>
</evidence>
<dbReference type="Proteomes" id="UP000262172">
    <property type="component" value="Unassembled WGS sequence"/>
</dbReference>
<organism evidence="3 4">
    <name type="scientific">Microbacterium bovistercoris</name>
    <dbReference type="NCBI Taxonomy" id="2293570"/>
    <lineage>
        <taxon>Bacteria</taxon>
        <taxon>Bacillati</taxon>
        <taxon>Actinomycetota</taxon>
        <taxon>Actinomycetes</taxon>
        <taxon>Micrococcales</taxon>
        <taxon>Microbacteriaceae</taxon>
        <taxon>Microbacterium</taxon>
    </lineage>
</organism>
<keyword evidence="2" id="KW-1133">Transmembrane helix</keyword>
<keyword evidence="2" id="KW-0812">Transmembrane</keyword>
<name>A0A371NZ75_9MICO</name>
<proteinExistence type="predicted"/>
<feature type="region of interest" description="Disordered" evidence="1">
    <location>
        <begin position="265"/>
        <end position="287"/>
    </location>
</feature>
<sequence>MPDPERGAQRRDEGPAAPTKKRGLLLAAAALASALLIGLGAGWLLFGRDSGPPMDAEQREAWTALEASGDYDAGSIRMLGEKYGFTAWYATKSGLKLECLVLTPASNAVSCAPPPDPSKEDEAGYWGQLSVQVPVEEAEGSIVQAYVVRDSHDRPVAIIDKWENTGPDDWTAMFQGTELDIAKVIVEQKGVDGASLQVVGYDGDTPIWLTQSEKACLYLADTTTVITEMCDLDLTPGTKMRFEQPGVAYDVRATEHGLVVTVIRSADPAQPGPEEPAIDDTTGKTAD</sequence>
<evidence type="ECO:0000256" key="2">
    <source>
        <dbReference type="SAM" id="Phobius"/>
    </source>
</evidence>
<feature type="transmembrane region" description="Helical" evidence="2">
    <location>
        <begin position="24"/>
        <end position="46"/>
    </location>
</feature>
<comment type="caution">
    <text evidence="3">The sequence shown here is derived from an EMBL/GenBank/DDBJ whole genome shotgun (WGS) entry which is preliminary data.</text>
</comment>
<dbReference type="AlphaFoldDB" id="A0A371NZ75"/>